<accession>R7Z5B6</accession>
<dbReference type="GeneID" id="19905874"/>
<dbReference type="HOGENOM" id="CLU_1175361_0_0_1"/>
<dbReference type="Proteomes" id="UP000016924">
    <property type="component" value="Unassembled WGS sequence"/>
</dbReference>
<gene>
    <name evidence="1" type="ORF">W97_08563</name>
</gene>
<dbReference type="OrthoDB" id="4685598at2759"/>
<evidence type="ECO:0000313" key="2">
    <source>
        <dbReference type="Proteomes" id="UP000016924"/>
    </source>
</evidence>
<name>R7Z5B6_CONA1</name>
<sequence>MYCLLALSALRRLMVEVVNTVGLKGSTVATYAPVVTMELRNQIDDWYQHLPKPLKFPPTHTFLFDKRRAYLRSQYQALIAVVFWPFVPRSKEMLLFGQNGEDSERVMRGADECLKAARDFLKGAEEILTQKTVDSHVIVRSYFTMAVMLLFTLPSQDSDCEATEDHLLLEEALQNLSHWDVVPFMKKPLEELERMALSKGIKGTSSMQQVFGGDNIWQMLPKNPDKEADFNSAMKI</sequence>
<dbReference type="AlphaFoldDB" id="R7Z5B6"/>
<dbReference type="EMBL" id="JH767608">
    <property type="protein sequence ID" value="EON69204.1"/>
    <property type="molecule type" value="Genomic_DNA"/>
</dbReference>
<dbReference type="RefSeq" id="XP_007784521.1">
    <property type="nucleotide sequence ID" value="XM_007786331.1"/>
</dbReference>
<reference evidence="2" key="1">
    <citation type="submission" date="2012-06" db="EMBL/GenBank/DDBJ databases">
        <title>The genome sequence of Coniosporium apollinis CBS 100218.</title>
        <authorList>
            <consortium name="The Broad Institute Genome Sequencing Platform"/>
            <person name="Cuomo C."/>
            <person name="Gorbushina A."/>
            <person name="Noack S."/>
            <person name="Walker B."/>
            <person name="Young S.K."/>
            <person name="Zeng Q."/>
            <person name="Gargeya S."/>
            <person name="Fitzgerald M."/>
            <person name="Haas B."/>
            <person name="Abouelleil A."/>
            <person name="Alvarado L."/>
            <person name="Arachchi H.M."/>
            <person name="Berlin A.M."/>
            <person name="Chapman S.B."/>
            <person name="Goldberg J."/>
            <person name="Griggs A."/>
            <person name="Gujja S."/>
            <person name="Hansen M."/>
            <person name="Howarth C."/>
            <person name="Imamovic A."/>
            <person name="Larimer J."/>
            <person name="McCowan C."/>
            <person name="Montmayeur A."/>
            <person name="Murphy C."/>
            <person name="Neiman D."/>
            <person name="Pearson M."/>
            <person name="Priest M."/>
            <person name="Roberts A."/>
            <person name="Saif S."/>
            <person name="Shea T."/>
            <person name="Sisk P."/>
            <person name="Sykes S."/>
            <person name="Wortman J."/>
            <person name="Nusbaum C."/>
            <person name="Birren B."/>
        </authorList>
    </citation>
    <scope>NUCLEOTIDE SEQUENCE [LARGE SCALE GENOMIC DNA]</scope>
    <source>
        <strain evidence="2">CBS 100218</strain>
    </source>
</reference>
<keyword evidence="2" id="KW-1185">Reference proteome</keyword>
<dbReference type="STRING" id="1168221.R7Z5B6"/>
<evidence type="ECO:0000313" key="1">
    <source>
        <dbReference type="EMBL" id="EON69204.1"/>
    </source>
</evidence>
<dbReference type="CDD" id="cd12148">
    <property type="entry name" value="fungal_TF_MHR"/>
    <property type="match status" value="1"/>
</dbReference>
<proteinExistence type="predicted"/>
<organism evidence="1 2">
    <name type="scientific">Coniosporium apollinis (strain CBS 100218)</name>
    <name type="common">Rock-inhabiting black yeast</name>
    <dbReference type="NCBI Taxonomy" id="1168221"/>
    <lineage>
        <taxon>Eukaryota</taxon>
        <taxon>Fungi</taxon>
        <taxon>Dikarya</taxon>
        <taxon>Ascomycota</taxon>
        <taxon>Pezizomycotina</taxon>
        <taxon>Dothideomycetes</taxon>
        <taxon>Dothideomycetes incertae sedis</taxon>
        <taxon>Coniosporium</taxon>
    </lineage>
</organism>
<protein>
    <submittedName>
        <fullName evidence="1">Uncharacterized protein</fullName>
    </submittedName>
</protein>